<dbReference type="KEGG" id="kbi:90824433"/>
<dbReference type="AlphaFoldDB" id="A0AAJ8MAQ6"/>
<dbReference type="GeneID" id="90824433"/>
<dbReference type="EMBL" id="CP144545">
    <property type="protein sequence ID" value="WVW84566.1"/>
    <property type="molecule type" value="Genomic_DNA"/>
</dbReference>
<sequence length="90" mass="10157">MSFPRRTLSLGLIALSSSLGLIYILRKEMNKPDDLQQSLSSKSPYPVWDLHKRPSPLARDMETGLMLPPRMASKAEEDDNLIENVVLYLG</sequence>
<keyword evidence="2" id="KW-1185">Reference proteome</keyword>
<evidence type="ECO:0000313" key="1">
    <source>
        <dbReference type="EMBL" id="WVW84566.1"/>
    </source>
</evidence>
<reference evidence="1" key="1">
    <citation type="submission" date="2013-07" db="EMBL/GenBank/DDBJ databases">
        <authorList>
            <consortium name="The Broad Institute Genome Sequencing Platform"/>
            <person name="Cuomo C."/>
            <person name="Litvintseva A."/>
            <person name="Chen Y."/>
            <person name="Heitman J."/>
            <person name="Sun S."/>
            <person name="Springer D."/>
            <person name="Dromer F."/>
            <person name="Young S.K."/>
            <person name="Zeng Q."/>
            <person name="Gargeya S."/>
            <person name="Fitzgerald M."/>
            <person name="Abouelleil A."/>
            <person name="Alvarado L."/>
            <person name="Berlin A.M."/>
            <person name="Chapman S.B."/>
            <person name="Dewar J."/>
            <person name="Goldberg J."/>
            <person name="Griggs A."/>
            <person name="Gujja S."/>
            <person name="Hansen M."/>
            <person name="Howarth C."/>
            <person name="Imamovic A."/>
            <person name="Larimer J."/>
            <person name="McCowan C."/>
            <person name="Murphy C."/>
            <person name="Pearson M."/>
            <person name="Priest M."/>
            <person name="Roberts A."/>
            <person name="Saif S."/>
            <person name="Shea T."/>
            <person name="Sykes S."/>
            <person name="Wortman J."/>
            <person name="Nusbaum C."/>
            <person name="Birren B."/>
        </authorList>
    </citation>
    <scope>NUCLEOTIDE SEQUENCE</scope>
    <source>
        <strain evidence="1">CBS 10118</strain>
    </source>
</reference>
<accession>A0AAJ8MAQ6</accession>
<dbReference type="RefSeq" id="XP_065726380.1">
    <property type="nucleotide sequence ID" value="XM_065870308.1"/>
</dbReference>
<organism evidence="1 2">
    <name type="scientific">Kwoniella bestiolae CBS 10118</name>
    <dbReference type="NCBI Taxonomy" id="1296100"/>
    <lineage>
        <taxon>Eukaryota</taxon>
        <taxon>Fungi</taxon>
        <taxon>Dikarya</taxon>
        <taxon>Basidiomycota</taxon>
        <taxon>Agaricomycotina</taxon>
        <taxon>Tremellomycetes</taxon>
        <taxon>Tremellales</taxon>
        <taxon>Cryptococcaceae</taxon>
        <taxon>Kwoniella</taxon>
    </lineage>
</organism>
<dbReference type="Proteomes" id="UP000092730">
    <property type="component" value="Chromosome 5"/>
</dbReference>
<proteinExistence type="predicted"/>
<gene>
    <name evidence="1" type="ORF">I302_106600</name>
</gene>
<reference evidence="1" key="2">
    <citation type="submission" date="2024-02" db="EMBL/GenBank/DDBJ databases">
        <title>Comparative genomics of Cryptococcus and Kwoniella reveals pathogenesis evolution and contrasting modes of karyotype evolution via chromosome fusion or intercentromeric recombination.</title>
        <authorList>
            <person name="Coelho M.A."/>
            <person name="David-Palma M."/>
            <person name="Shea T."/>
            <person name="Bowers K."/>
            <person name="McGinley-Smith S."/>
            <person name="Mohammad A.W."/>
            <person name="Gnirke A."/>
            <person name="Yurkov A.M."/>
            <person name="Nowrousian M."/>
            <person name="Sun S."/>
            <person name="Cuomo C.A."/>
            <person name="Heitman J."/>
        </authorList>
    </citation>
    <scope>NUCLEOTIDE SEQUENCE</scope>
    <source>
        <strain evidence="1">CBS 10118</strain>
    </source>
</reference>
<protein>
    <submittedName>
        <fullName evidence="1">Uncharacterized protein</fullName>
    </submittedName>
</protein>
<evidence type="ECO:0000313" key="2">
    <source>
        <dbReference type="Proteomes" id="UP000092730"/>
    </source>
</evidence>
<name>A0AAJ8MAQ6_9TREE</name>